<dbReference type="PANTHER" id="PTHR36423">
    <property type="entry name" value="AFR070WP"/>
    <property type="match status" value="1"/>
</dbReference>
<dbReference type="Gene3D" id="3.30.70.1240">
    <property type="entry name" value="DOPA-like domains"/>
    <property type="match status" value="1"/>
</dbReference>
<evidence type="ECO:0000313" key="1">
    <source>
        <dbReference type="EMBL" id="KGD63648.1"/>
    </source>
</evidence>
<accession>A0A095TMK8</accession>
<proteinExistence type="predicted"/>
<dbReference type="PANTHER" id="PTHR36423:SF2">
    <property type="entry name" value="AFR070WP"/>
    <property type="match status" value="1"/>
</dbReference>
<dbReference type="AlphaFoldDB" id="A0A095TMK8"/>
<sequence length="111" mass="12477">MAIKGFHAHVYYDESTFSQAAALCQSAHLSFDLPMGHMHRKPVGPHLCWSCQLTIPRRLAGEVIPWLMASRNGLTIFIHGLSGDDLRDHTELVMWLGESQPLDLSIFQYSA</sequence>
<dbReference type="OrthoDB" id="572228at2"/>
<protein>
    <recommendedName>
        <fullName evidence="3">4,5-dioxygenase</fullName>
    </recommendedName>
</protein>
<gene>
    <name evidence="1" type="ORF">Y5S_03071</name>
</gene>
<dbReference type="SUPFAM" id="SSF143410">
    <property type="entry name" value="DOPA-like"/>
    <property type="match status" value="1"/>
</dbReference>
<dbReference type="STRING" id="1177154.Y5S_03071"/>
<dbReference type="PATRIC" id="fig|1177154.3.peg.3112"/>
<comment type="caution">
    <text evidence="1">The sequence shown here is derived from an EMBL/GenBank/DDBJ whole genome shotgun (WGS) entry which is preliminary data.</text>
</comment>
<dbReference type="RefSeq" id="WP_035234295.1">
    <property type="nucleotide sequence ID" value="NZ_ARXV01000015.1"/>
</dbReference>
<organism evidence="1 2">
    <name type="scientific">Alcanivorax nanhaiticus</name>
    <dbReference type="NCBI Taxonomy" id="1177154"/>
    <lineage>
        <taxon>Bacteria</taxon>
        <taxon>Pseudomonadati</taxon>
        <taxon>Pseudomonadota</taxon>
        <taxon>Gammaproteobacteria</taxon>
        <taxon>Oceanospirillales</taxon>
        <taxon>Alcanivoracaceae</taxon>
        <taxon>Alcanivorax</taxon>
    </lineage>
</organism>
<reference evidence="1 2" key="1">
    <citation type="submission" date="2012-09" db="EMBL/GenBank/DDBJ databases">
        <title>Genome Sequence of alkane-degrading Bacterium Alcanivorax sp. 19-m-6.</title>
        <authorList>
            <person name="Lai Q."/>
            <person name="Shao Z."/>
        </authorList>
    </citation>
    <scope>NUCLEOTIDE SEQUENCE [LARGE SCALE GENOMIC DNA]</scope>
    <source>
        <strain evidence="1 2">19-m-6</strain>
    </source>
</reference>
<dbReference type="eggNOG" id="COG3805">
    <property type="taxonomic scope" value="Bacteria"/>
</dbReference>
<evidence type="ECO:0000313" key="2">
    <source>
        <dbReference type="Proteomes" id="UP000029444"/>
    </source>
</evidence>
<dbReference type="InterPro" id="IPR014980">
    <property type="entry name" value="DOPA_dioxygen"/>
</dbReference>
<keyword evidence="2" id="KW-1185">Reference proteome</keyword>
<name>A0A095TMK8_9GAMM</name>
<dbReference type="PIRSF" id="PIRSF028139">
    <property type="entry name" value="DOPA-diox_rel_Mll2280"/>
    <property type="match status" value="1"/>
</dbReference>
<dbReference type="Proteomes" id="UP000029444">
    <property type="component" value="Unassembled WGS sequence"/>
</dbReference>
<evidence type="ECO:0008006" key="3">
    <source>
        <dbReference type="Google" id="ProtNLM"/>
    </source>
</evidence>
<dbReference type="Pfam" id="PF08883">
    <property type="entry name" value="DOPA_dioxygen"/>
    <property type="match status" value="1"/>
</dbReference>
<dbReference type="EMBL" id="ARXV01000015">
    <property type="protein sequence ID" value="KGD63648.1"/>
    <property type="molecule type" value="Genomic_DNA"/>
</dbReference>
<dbReference type="InterPro" id="IPR023389">
    <property type="entry name" value="DOPA-like_sf"/>
</dbReference>